<dbReference type="CDD" id="cd06170">
    <property type="entry name" value="LuxR_C_like"/>
    <property type="match status" value="1"/>
</dbReference>
<accession>A0A0C3RIF8</accession>
<organism evidence="5 6">
    <name type="scientific">Sanguibacteroides justesenii</name>
    <dbReference type="NCBI Taxonomy" id="1547597"/>
    <lineage>
        <taxon>Bacteria</taxon>
        <taxon>Pseudomonadati</taxon>
        <taxon>Bacteroidota</taxon>
        <taxon>Bacteroidia</taxon>
        <taxon>Bacteroidales</taxon>
        <taxon>Porphyromonadaceae</taxon>
        <taxon>Sanguibacteroides</taxon>
    </lineage>
</organism>
<dbReference type="RefSeq" id="WP_041504947.1">
    <property type="nucleotide sequence ID" value="NZ_JPIU01000037.1"/>
</dbReference>
<protein>
    <recommendedName>
        <fullName evidence="4">HTH luxR-type domain-containing protein</fullName>
    </recommendedName>
</protein>
<gene>
    <name evidence="5" type="ORF">BA92_04620</name>
</gene>
<comment type="caution">
    <text evidence="5">The sequence shown here is derived from an EMBL/GenBank/DDBJ whole genome shotgun (WGS) entry which is preliminary data.</text>
</comment>
<dbReference type="EMBL" id="JPIU01000037">
    <property type="protein sequence ID" value="KIO45744.1"/>
    <property type="molecule type" value="Genomic_DNA"/>
</dbReference>
<keyword evidence="2" id="KW-0238">DNA-binding</keyword>
<name>A0A0C3RIF8_9PORP</name>
<dbReference type="Proteomes" id="UP000031980">
    <property type="component" value="Unassembled WGS sequence"/>
</dbReference>
<evidence type="ECO:0000259" key="4">
    <source>
        <dbReference type="PROSITE" id="PS50043"/>
    </source>
</evidence>
<evidence type="ECO:0000256" key="2">
    <source>
        <dbReference type="ARBA" id="ARBA00023125"/>
    </source>
</evidence>
<dbReference type="InterPro" id="IPR000792">
    <property type="entry name" value="Tscrpt_reg_LuxR_C"/>
</dbReference>
<proteinExistence type="predicted"/>
<evidence type="ECO:0000256" key="3">
    <source>
        <dbReference type="ARBA" id="ARBA00023163"/>
    </source>
</evidence>
<dbReference type="InterPro" id="IPR016032">
    <property type="entry name" value="Sig_transdc_resp-reg_C-effctor"/>
</dbReference>
<dbReference type="PANTHER" id="PTHR44688">
    <property type="entry name" value="DNA-BINDING TRANSCRIPTIONAL ACTIVATOR DEVR_DOSR"/>
    <property type="match status" value="1"/>
</dbReference>
<evidence type="ECO:0000313" key="5">
    <source>
        <dbReference type="EMBL" id="KIO45744.1"/>
    </source>
</evidence>
<keyword evidence="3" id="KW-0804">Transcription</keyword>
<evidence type="ECO:0000256" key="1">
    <source>
        <dbReference type="ARBA" id="ARBA00023015"/>
    </source>
</evidence>
<sequence length="200" mass="22982">MNRKKYKITLIEPSPIVTEGLKKIFQTLPEFEILHCSEDLFHFSEHPTASLPDIVILNPIVMDFHRQHAIKSIFSQYSQTLFIALLYHYVYADNLKQYDGMISIYDDGTKINKKLQQAIEHQEATPGSSDNYELSDRETEILISVVKGLQNKEIADQHHISIHTVISHRKNISRKTGIKSIAGLTVYALLHNLLDQNEIE</sequence>
<dbReference type="Gene3D" id="1.10.10.10">
    <property type="entry name" value="Winged helix-like DNA-binding domain superfamily/Winged helix DNA-binding domain"/>
    <property type="match status" value="1"/>
</dbReference>
<dbReference type="AlphaFoldDB" id="A0A0C3RIF8"/>
<dbReference type="GO" id="GO:0006355">
    <property type="term" value="P:regulation of DNA-templated transcription"/>
    <property type="evidence" value="ECO:0007669"/>
    <property type="project" value="InterPro"/>
</dbReference>
<dbReference type="PANTHER" id="PTHR44688:SF16">
    <property type="entry name" value="DNA-BINDING TRANSCRIPTIONAL ACTIVATOR DEVR_DOSR"/>
    <property type="match status" value="1"/>
</dbReference>
<keyword evidence="6" id="KW-1185">Reference proteome</keyword>
<evidence type="ECO:0000313" key="6">
    <source>
        <dbReference type="Proteomes" id="UP000031980"/>
    </source>
</evidence>
<dbReference type="PRINTS" id="PR00038">
    <property type="entry name" value="HTHLUXR"/>
</dbReference>
<keyword evidence="1" id="KW-0805">Transcription regulation</keyword>
<dbReference type="SUPFAM" id="SSF46894">
    <property type="entry name" value="C-terminal effector domain of the bipartite response regulators"/>
    <property type="match status" value="1"/>
</dbReference>
<dbReference type="SMART" id="SM00421">
    <property type="entry name" value="HTH_LUXR"/>
    <property type="match status" value="1"/>
</dbReference>
<dbReference type="GO" id="GO:0003677">
    <property type="term" value="F:DNA binding"/>
    <property type="evidence" value="ECO:0007669"/>
    <property type="project" value="UniProtKB-KW"/>
</dbReference>
<feature type="domain" description="HTH luxR-type" evidence="4">
    <location>
        <begin position="127"/>
        <end position="192"/>
    </location>
</feature>
<reference evidence="5 6" key="1">
    <citation type="submission" date="2014-07" db="EMBL/GenBank/DDBJ databases">
        <title>Porphyromonadaceae bacterium OUH 308042 = ATCC BAA-2681 = DSM 28342 draft genome.</title>
        <authorList>
            <person name="Sydenham T.V."/>
            <person name="Hasman H."/>
            <person name="Justensen U.S."/>
        </authorList>
    </citation>
    <scope>NUCLEOTIDE SEQUENCE [LARGE SCALE GENOMIC DNA]</scope>
    <source>
        <strain evidence="5 6">OUH 308042</strain>
    </source>
</reference>
<dbReference type="InterPro" id="IPR036388">
    <property type="entry name" value="WH-like_DNA-bd_sf"/>
</dbReference>
<dbReference type="PROSITE" id="PS50043">
    <property type="entry name" value="HTH_LUXR_2"/>
    <property type="match status" value="1"/>
</dbReference>
<dbReference type="Pfam" id="PF00196">
    <property type="entry name" value="GerE"/>
    <property type="match status" value="1"/>
</dbReference>